<dbReference type="GO" id="GO:0008270">
    <property type="term" value="F:zinc ion binding"/>
    <property type="evidence" value="ECO:0007669"/>
    <property type="project" value="UniProtKB-KW"/>
</dbReference>
<evidence type="ECO:0000313" key="8">
    <source>
        <dbReference type="Proteomes" id="UP000478052"/>
    </source>
</evidence>
<dbReference type="InterPro" id="IPR052647">
    <property type="entry name" value="Zinc_finger_CCCH-type"/>
</dbReference>
<evidence type="ECO:0000313" key="7">
    <source>
        <dbReference type="EMBL" id="KAF0769809.1"/>
    </source>
</evidence>
<feature type="compositionally biased region" description="Basic and acidic residues" evidence="5">
    <location>
        <begin position="176"/>
        <end position="190"/>
    </location>
</feature>
<feature type="compositionally biased region" description="Low complexity" evidence="5">
    <location>
        <begin position="78"/>
        <end position="97"/>
    </location>
</feature>
<feature type="compositionally biased region" description="Polar residues" evidence="5">
    <location>
        <begin position="199"/>
        <end position="212"/>
    </location>
</feature>
<keyword evidence="1 4" id="KW-0479">Metal-binding</keyword>
<feature type="compositionally biased region" description="Acidic residues" evidence="5">
    <location>
        <begin position="242"/>
        <end position="260"/>
    </location>
</feature>
<evidence type="ECO:0000256" key="2">
    <source>
        <dbReference type="ARBA" id="ARBA00022771"/>
    </source>
</evidence>
<feature type="compositionally biased region" description="Low complexity" evidence="5">
    <location>
        <begin position="31"/>
        <end position="48"/>
    </location>
</feature>
<evidence type="ECO:0000256" key="4">
    <source>
        <dbReference type="PROSITE-ProRule" id="PRU00723"/>
    </source>
</evidence>
<protein>
    <submittedName>
        <fullName evidence="7">Zinc finger CCCH domain-containing protein 18 isoform X3</fullName>
    </submittedName>
</protein>
<evidence type="ECO:0000256" key="3">
    <source>
        <dbReference type="ARBA" id="ARBA00022833"/>
    </source>
</evidence>
<dbReference type="PROSITE" id="PS50103">
    <property type="entry name" value="ZF_C3H1"/>
    <property type="match status" value="1"/>
</dbReference>
<keyword evidence="2 4" id="KW-0863">Zinc-finger</keyword>
<dbReference type="Pfam" id="PF18044">
    <property type="entry name" value="zf-CCCH_4"/>
    <property type="match status" value="1"/>
</dbReference>
<feature type="domain" description="C3H1-type" evidence="6">
    <location>
        <begin position="269"/>
        <end position="296"/>
    </location>
</feature>
<reference evidence="7 8" key="1">
    <citation type="submission" date="2019-08" db="EMBL/GenBank/DDBJ databases">
        <title>Whole genome of Aphis craccivora.</title>
        <authorList>
            <person name="Voronova N.V."/>
            <person name="Shulinski R.S."/>
            <person name="Bandarenka Y.V."/>
            <person name="Zhorov D.G."/>
            <person name="Warner D."/>
        </authorList>
    </citation>
    <scope>NUCLEOTIDE SEQUENCE [LARGE SCALE GENOMIC DNA]</scope>
    <source>
        <strain evidence="7">180601</strain>
        <tissue evidence="7">Whole Body</tissue>
    </source>
</reference>
<feature type="compositionally biased region" description="Basic residues" evidence="5">
    <location>
        <begin position="562"/>
        <end position="571"/>
    </location>
</feature>
<feature type="compositionally biased region" description="Polar residues" evidence="5">
    <location>
        <begin position="657"/>
        <end position="672"/>
    </location>
</feature>
<organism evidence="7 8">
    <name type="scientific">Aphis craccivora</name>
    <name type="common">Cowpea aphid</name>
    <dbReference type="NCBI Taxonomy" id="307492"/>
    <lineage>
        <taxon>Eukaryota</taxon>
        <taxon>Metazoa</taxon>
        <taxon>Ecdysozoa</taxon>
        <taxon>Arthropoda</taxon>
        <taxon>Hexapoda</taxon>
        <taxon>Insecta</taxon>
        <taxon>Pterygota</taxon>
        <taxon>Neoptera</taxon>
        <taxon>Paraneoptera</taxon>
        <taxon>Hemiptera</taxon>
        <taxon>Sternorrhyncha</taxon>
        <taxon>Aphidomorpha</taxon>
        <taxon>Aphidoidea</taxon>
        <taxon>Aphididae</taxon>
        <taxon>Aphidini</taxon>
        <taxon>Aphis</taxon>
        <taxon>Aphis</taxon>
    </lineage>
</organism>
<dbReference type="GO" id="GO:0003723">
    <property type="term" value="F:RNA binding"/>
    <property type="evidence" value="ECO:0007669"/>
    <property type="project" value="TreeGrafter"/>
</dbReference>
<feature type="compositionally biased region" description="Acidic residues" evidence="5">
    <location>
        <begin position="215"/>
        <end position="232"/>
    </location>
</feature>
<comment type="caution">
    <text evidence="7">The sequence shown here is derived from an EMBL/GenBank/DDBJ whole genome shotgun (WGS) entry which is preliminary data.</text>
</comment>
<dbReference type="GO" id="GO:0071011">
    <property type="term" value="C:precatalytic spliceosome"/>
    <property type="evidence" value="ECO:0007669"/>
    <property type="project" value="TreeGrafter"/>
</dbReference>
<feature type="compositionally biased region" description="Low complexity" evidence="5">
    <location>
        <begin position="1"/>
        <end position="22"/>
    </location>
</feature>
<feature type="region of interest" description="Disordered" evidence="5">
    <location>
        <begin position="1"/>
        <end position="271"/>
    </location>
</feature>
<dbReference type="SUPFAM" id="SSF90229">
    <property type="entry name" value="CCCH zinc finger"/>
    <property type="match status" value="1"/>
</dbReference>
<gene>
    <name evidence="7" type="ORF">FWK35_00001714</name>
</gene>
<dbReference type="InterPro" id="IPR000571">
    <property type="entry name" value="Znf_CCCH"/>
</dbReference>
<dbReference type="EMBL" id="VUJU01000529">
    <property type="protein sequence ID" value="KAF0769809.1"/>
    <property type="molecule type" value="Genomic_DNA"/>
</dbReference>
<sequence>MESDNSTNSDDSQSNNSSRSASPETVAREQSVSGSPSASSHNSAPQSPDNNTSGSQSIDNGVQSPEQDNDDEDDDPQSPDSSSSKSKSPVVEPCSPEHQQNDEPHSPSSESSSSSRVSSTAGSPDGNSHSRPSSKVSSRSNESDKETKEPHDNYLSDVSDEDSMDNINDDNTSQKSAKEWKSDNDTHSSSKEIVIPVNGHNNVDTKTEQPNVVNDAEEPLDFEAEDGEDGECDEPKPVKDEIEVEEEKEPEELEEGEVSDEGEHRPEETEPRPICRFYSRGQCTWGASCRFLHPGVADKGNYSMFEMVRPIPPPGSLPSFYPNDSYRSHERTLIPGGPIAPIKKDDIPPVETAWERGLRQAKEILKKSNKKKETDIDFEEKKMNLTSNQEEVEKENDYYAQQRPTSPTASPALSPPIERFKPDLEARHHRGPLPDAYVDEFMPPQVDFYHHRPEFWPPHHGRPLPHFPPGHPIDFHAPPRRNPYYPYPPPEPYYHPGLKPHHRGLPPKYPPNREVIMQRSEKSYSPQPSGHRNRRDRSSSRPRRGDDWSDPWMRSKSPGGRSKLRGRKKSYSSHSSFSSSSNVNRSSSSSSNSSYSTRSRSRGRSNSITKSRKKAPPLSFKTSPSRKTNRKPERNPSPDAFDKKPMNRSMNPPVPTNRWSVSPTNTPASIQPVQRARQMPMPPRFAVNKSSGAKSPATTHTSSSSSSSESASGSGSSESSDSSGSESSSEGGSPKQKKLGLSPNKLLKKKMHKAQMKLNKKKMGAPIVPPVKKEKSISQGKKRSLESDNDDNKSSSPPRKKGGAAPSRREELLKQLKAVEDAIARKKSKVAL</sequence>
<dbReference type="Proteomes" id="UP000478052">
    <property type="component" value="Unassembled WGS sequence"/>
</dbReference>
<feature type="region of interest" description="Disordered" evidence="5">
    <location>
        <begin position="467"/>
        <end position="809"/>
    </location>
</feature>
<feature type="compositionally biased region" description="Acidic residues" evidence="5">
    <location>
        <begin position="67"/>
        <end position="77"/>
    </location>
</feature>
<dbReference type="InterPro" id="IPR041367">
    <property type="entry name" value="Znf-CCCH_4"/>
</dbReference>
<keyword evidence="3 4" id="KW-0862">Zinc</keyword>
<dbReference type="PANTHER" id="PTHR46582:SF1">
    <property type="entry name" value="ZINC FINGER CCCH DOMAIN-CONTAINING PROTEIN 18"/>
    <property type="match status" value="1"/>
</dbReference>
<evidence type="ECO:0000259" key="6">
    <source>
        <dbReference type="PROSITE" id="PS50103"/>
    </source>
</evidence>
<feature type="region of interest" description="Disordered" evidence="5">
    <location>
        <begin position="385"/>
        <end position="418"/>
    </location>
</feature>
<dbReference type="InterPro" id="IPR036855">
    <property type="entry name" value="Znf_CCCH_sf"/>
</dbReference>
<feature type="compositionally biased region" description="Low complexity" evidence="5">
    <location>
        <begin position="404"/>
        <end position="416"/>
    </location>
</feature>
<feature type="compositionally biased region" description="Basic and acidic residues" evidence="5">
    <location>
        <begin position="536"/>
        <end position="547"/>
    </location>
</feature>
<feature type="compositionally biased region" description="Basic and acidic residues" evidence="5">
    <location>
        <begin position="783"/>
        <end position="793"/>
    </location>
</feature>
<evidence type="ECO:0000256" key="1">
    <source>
        <dbReference type="ARBA" id="ARBA00022723"/>
    </source>
</evidence>
<feature type="compositionally biased region" description="Low complexity" evidence="5">
    <location>
        <begin position="702"/>
        <end position="733"/>
    </location>
</feature>
<feature type="compositionally biased region" description="Low complexity" evidence="5">
    <location>
        <begin position="106"/>
        <end position="140"/>
    </location>
</feature>
<proteinExistence type="predicted"/>
<dbReference type="OrthoDB" id="10072532at2759"/>
<feature type="compositionally biased region" description="Polar residues" evidence="5">
    <location>
        <begin position="688"/>
        <end position="701"/>
    </location>
</feature>
<feature type="compositionally biased region" description="Low complexity" evidence="5">
    <location>
        <begin position="572"/>
        <end position="598"/>
    </location>
</feature>
<feature type="compositionally biased region" description="Basic and acidic residues" evidence="5">
    <location>
        <begin position="630"/>
        <end position="645"/>
    </location>
</feature>
<feature type="zinc finger region" description="C3H1-type" evidence="4">
    <location>
        <begin position="269"/>
        <end position="296"/>
    </location>
</feature>
<dbReference type="PANTHER" id="PTHR46582">
    <property type="entry name" value="ZINC FINGER CCCH DOMAIN-CONTAINING PROTEIN 18"/>
    <property type="match status" value="1"/>
</dbReference>
<feature type="compositionally biased region" description="Polar residues" evidence="5">
    <location>
        <begin position="49"/>
        <end position="63"/>
    </location>
</feature>
<dbReference type="AlphaFoldDB" id="A0A6G0ZFI1"/>
<feature type="compositionally biased region" description="Basic and acidic residues" evidence="5">
    <location>
        <begin position="141"/>
        <end position="154"/>
    </location>
</feature>
<evidence type="ECO:0000256" key="5">
    <source>
        <dbReference type="SAM" id="MobiDB-lite"/>
    </source>
</evidence>
<feature type="compositionally biased region" description="Acidic residues" evidence="5">
    <location>
        <begin position="158"/>
        <end position="168"/>
    </location>
</feature>
<feature type="compositionally biased region" description="Basic and acidic residues" evidence="5">
    <location>
        <begin position="261"/>
        <end position="271"/>
    </location>
</feature>
<dbReference type="SMART" id="SM00356">
    <property type="entry name" value="ZnF_C3H1"/>
    <property type="match status" value="1"/>
</dbReference>
<dbReference type="Gene3D" id="4.10.1000.10">
    <property type="entry name" value="Zinc finger, CCCH-type"/>
    <property type="match status" value="1"/>
</dbReference>
<feature type="compositionally biased region" description="Basic residues" evidence="5">
    <location>
        <begin position="746"/>
        <end position="763"/>
    </location>
</feature>
<accession>A0A6G0ZFI1</accession>
<name>A0A6G0ZFI1_APHCR</name>
<keyword evidence="8" id="KW-1185">Reference proteome</keyword>